<dbReference type="InterPro" id="IPR037883">
    <property type="entry name" value="Knr4/Smi1-like_sf"/>
</dbReference>
<keyword evidence="2" id="KW-1185">Reference proteome</keyword>
<dbReference type="OrthoDB" id="8456590at2"/>
<sequence>MHDIIEQLQELSEAVPIPLELPTFEQIVVVEEEILMPLPSELKEYLLYASDVIYGTIEPVTASDPYSHTYLSEVTAYAWSIGMSREYVAICQKGNSFYCIDQEGQVMLWSEDDPESETWESFWQWAEEVWMQS</sequence>
<dbReference type="RefSeq" id="WP_126518809.1">
    <property type="nucleotide sequence ID" value="NZ_RXNU01000002.1"/>
</dbReference>
<accession>A0A3S0KBQ3</accession>
<dbReference type="Pfam" id="PF14567">
    <property type="entry name" value="SUKH_5"/>
    <property type="match status" value="1"/>
</dbReference>
<dbReference type="AlphaFoldDB" id="A0A3S0KBQ3"/>
<proteinExistence type="predicted"/>
<dbReference type="Gene3D" id="3.40.1580.10">
    <property type="entry name" value="SMI1/KNR4-like"/>
    <property type="match status" value="1"/>
</dbReference>
<evidence type="ECO:0000313" key="1">
    <source>
        <dbReference type="EMBL" id="RTR39862.1"/>
    </source>
</evidence>
<reference evidence="1 2" key="1">
    <citation type="submission" date="2018-12" db="EMBL/GenBank/DDBJ databases">
        <authorList>
            <person name="Yu L."/>
        </authorList>
    </citation>
    <scope>NUCLEOTIDE SEQUENCE [LARGE SCALE GENOMIC DNA]</scope>
    <source>
        <strain evidence="1 2">HAW-EB2</strain>
    </source>
</reference>
<dbReference type="SUPFAM" id="SSF160631">
    <property type="entry name" value="SMI1/KNR4-like"/>
    <property type="match status" value="1"/>
</dbReference>
<evidence type="ECO:0000313" key="2">
    <source>
        <dbReference type="Proteomes" id="UP000267448"/>
    </source>
</evidence>
<name>A0A3S0KBQ3_9GAMM</name>
<protein>
    <submittedName>
        <fullName evidence="1">SMI1/KNR4 family protein</fullName>
    </submittedName>
</protein>
<organism evidence="1 2">
    <name type="scientific">Shewanella canadensis</name>
    <dbReference type="NCBI Taxonomy" id="271096"/>
    <lineage>
        <taxon>Bacteria</taxon>
        <taxon>Pseudomonadati</taxon>
        <taxon>Pseudomonadota</taxon>
        <taxon>Gammaproteobacteria</taxon>
        <taxon>Alteromonadales</taxon>
        <taxon>Shewanellaceae</taxon>
        <taxon>Shewanella</taxon>
    </lineage>
</organism>
<gene>
    <name evidence="1" type="ORF">EKG38_03650</name>
</gene>
<dbReference type="Proteomes" id="UP000267448">
    <property type="component" value="Unassembled WGS sequence"/>
</dbReference>
<dbReference type="EMBL" id="RXNU01000002">
    <property type="protein sequence ID" value="RTR39862.1"/>
    <property type="molecule type" value="Genomic_DNA"/>
</dbReference>
<comment type="caution">
    <text evidence="1">The sequence shown here is derived from an EMBL/GenBank/DDBJ whole genome shotgun (WGS) entry which is preliminary data.</text>
</comment>